<dbReference type="SUPFAM" id="SSF51735">
    <property type="entry name" value="NAD(P)-binding Rossmann-fold domains"/>
    <property type="match status" value="1"/>
</dbReference>
<name>A0ABY6P4D4_9NOCA</name>
<organism evidence="6 7">
    <name type="scientific">Rhodococcus antarcticus</name>
    <dbReference type="NCBI Taxonomy" id="2987751"/>
    <lineage>
        <taxon>Bacteria</taxon>
        <taxon>Bacillati</taxon>
        <taxon>Actinomycetota</taxon>
        <taxon>Actinomycetes</taxon>
        <taxon>Mycobacteriales</taxon>
        <taxon>Nocardiaceae</taxon>
        <taxon>Rhodococcus</taxon>
    </lineage>
</organism>
<feature type="domain" description="3-hydroxyisobutyrate dehydrogenase-like NAD-binding" evidence="5">
    <location>
        <begin position="166"/>
        <end position="275"/>
    </location>
</feature>
<evidence type="ECO:0000256" key="1">
    <source>
        <dbReference type="ARBA" id="ARBA00009080"/>
    </source>
</evidence>
<gene>
    <name evidence="6" type="ORF">RHODO2019_08320</name>
</gene>
<dbReference type="InterPro" id="IPR015815">
    <property type="entry name" value="HIBADH-related"/>
</dbReference>
<dbReference type="PANTHER" id="PTHR43580">
    <property type="entry name" value="OXIDOREDUCTASE GLYR1-RELATED"/>
    <property type="match status" value="1"/>
</dbReference>
<accession>A0ABY6P4D4</accession>
<dbReference type="EMBL" id="CP110615">
    <property type="protein sequence ID" value="UZJ26388.1"/>
    <property type="molecule type" value="Genomic_DNA"/>
</dbReference>
<evidence type="ECO:0000259" key="4">
    <source>
        <dbReference type="Pfam" id="PF03446"/>
    </source>
</evidence>
<dbReference type="InterPro" id="IPR008927">
    <property type="entry name" value="6-PGluconate_DH-like_C_sf"/>
</dbReference>
<dbReference type="RefSeq" id="WP_265384492.1">
    <property type="nucleotide sequence ID" value="NZ_CP110615.1"/>
</dbReference>
<dbReference type="Gene3D" id="3.40.50.720">
    <property type="entry name" value="NAD(P)-binding Rossmann-like Domain"/>
    <property type="match status" value="1"/>
</dbReference>
<dbReference type="PANTHER" id="PTHR43580:SF2">
    <property type="entry name" value="CYTOKINE-LIKE NUCLEAR FACTOR N-PAC"/>
    <property type="match status" value="1"/>
</dbReference>
<dbReference type="Proteomes" id="UP001164965">
    <property type="component" value="Chromosome"/>
</dbReference>
<keyword evidence="3" id="KW-0520">NAD</keyword>
<dbReference type="Pfam" id="PF14833">
    <property type="entry name" value="NAD_binding_11"/>
    <property type="match status" value="1"/>
</dbReference>
<dbReference type="InterPro" id="IPR036291">
    <property type="entry name" value="NAD(P)-bd_dom_sf"/>
</dbReference>
<evidence type="ECO:0000313" key="7">
    <source>
        <dbReference type="Proteomes" id="UP001164965"/>
    </source>
</evidence>
<proteinExistence type="inferred from homology"/>
<dbReference type="InterPro" id="IPR051265">
    <property type="entry name" value="HIBADH-related_NP60_sf"/>
</dbReference>
<feature type="domain" description="6-phosphogluconate dehydrogenase NADP-binding" evidence="4">
    <location>
        <begin position="2"/>
        <end position="150"/>
    </location>
</feature>
<dbReference type="Pfam" id="PF03446">
    <property type="entry name" value="NAD_binding_2"/>
    <property type="match status" value="1"/>
</dbReference>
<keyword evidence="7" id="KW-1185">Reference proteome</keyword>
<dbReference type="Gene3D" id="1.10.1040.10">
    <property type="entry name" value="N-(1-d-carboxylethyl)-l-norvaline Dehydrogenase, domain 2"/>
    <property type="match status" value="1"/>
</dbReference>
<keyword evidence="2" id="KW-0560">Oxidoreductase</keyword>
<comment type="similarity">
    <text evidence="1">Belongs to the HIBADH-related family.</text>
</comment>
<evidence type="ECO:0000256" key="2">
    <source>
        <dbReference type="ARBA" id="ARBA00023002"/>
    </source>
</evidence>
<reference evidence="6" key="1">
    <citation type="submission" date="2022-10" db="EMBL/GenBank/DDBJ databases">
        <title>Rhodococcus sp.75.</title>
        <authorList>
            <person name="Sun M."/>
        </authorList>
    </citation>
    <scope>NUCLEOTIDE SEQUENCE</scope>
    <source>
        <strain evidence="6">75</strain>
    </source>
</reference>
<dbReference type="InterPro" id="IPR013328">
    <property type="entry name" value="6PGD_dom2"/>
</dbReference>
<dbReference type="InterPro" id="IPR006115">
    <property type="entry name" value="6PGDH_NADP-bd"/>
</dbReference>
<evidence type="ECO:0000256" key="3">
    <source>
        <dbReference type="ARBA" id="ARBA00023027"/>
    </source>
</evidence>
<evidence type="ECO:0000259" key="5">
    <source>
        <dbReference type="Pfam" id="PF14833"/>
    </source>
</evidence>
<dbReference type="SUPFAM" id="SSF48179">
    <property type="entry name" value="6-phosphogluconate dehydrogenase C-terminal domain-like"/>
    <property type="match status" value="1"/>
</dbReference>
<dbReference type="PIRSF" id="PIRSF000103">
    <property type="entry name" value="HIBADH"/>
    <property type="match status" value="1"/>
</dbReference>
<dbReference type="InterPro" id="IPR029154">
    <property type="entry name" value="HIBADH-like_NADP-bd"/>
</dbReference>
<evidence type="ECO:0000313" key="6">
    <source>
        <dbReference type="EMBL" id="UZJ26388.1"/>
    </source>
</evidence>
<protein>
    <submittedName>
        <fullName evidence="6">NAD(P)-binding domain-containing protein</fullName>
    </submittedName>
</protein>
<sequence>MRIALLGTGRMATHLGRHLINAGHELTVWNRTADRTAPLVEAGAAAAASPAEAVAEAELVVTVLFGPPSVRETVINADLLGEGSLWLDVTTVGPEDADFQAAWSSTKGVRYVAGPVLGSMAPAQKGALGVLLGGAPEDVAAVKDVVLLWGDEAKVRELPTARDAAAGKLVANLALGVALQGVAEALTFASDVGLDRDTTLSILAGSVLAPVVAAKKDKLAERDFDDAEFTANALIKDMDLVLSATLGLHAVQAAHDALEAAIEDGRGDEDFSVIADV</sequence>